<keyword evidence="5" id="KW-1133">Transmembrane helix</keyword>
<dbReference type="GO" id="GO:0005102">
    <property type="term" value="F:signaling receptor binding"/>
    <property type="evidence" value="ECO:0007669"/>
    <property type="project" value="TreeGrafter"/>
</dbReference>
<feature type="transmembrane region" description="Helical" evidence="5">
    <location>
        <begin position="995"/>
        <end position="1015"/>
    </location>
</feature>
<dbReference type="GO" id="GO:0009986">
    <property type="term" value="C:cell surface"/>
    <property type="evidence" value="ECO:0007669"/>
    <property type="project" value="TreeGrafter"/>
</dbReference>
<dbReference type="GO" id="GO:0005576">
    <property type="term" value="C:extracellular region"/>
    <property type="evidence" value="ECO:0007669"/>
    <property type="project" value="TreeGrafter"/>
</dbReference>
<dbReference type="PROSITE" id="PS00022">
    <property type="entry name" value="EGF_1"/>
    <property type="match status" value="1"/>
</dbReference>
<accession>A0A8B8B6W1</accession>
<proteinExistence type="predicted"/>
<dbReference type="AlphaFoldDB" id="A0A8B8B6W1"/>
<name>A0A8B8B6W1_CRAVI</name>
<protein>
    <submittedName>
        <fullName evidence="10">von Willebrand factor D and EGF domain-containing protein-like</fullName>
    </submittedName>
</protein>
<feature type="domain" description="EGF-like" evidence="7 8">
    <location>
        <begin position="798"/>
        <end position="809"/>
    </location>
</feature>
<feature type="compositionally biased region" description="Polar residues" evidence="4">
    <location>
        <begin position="1039"/>
        <end position="1053"/>
    </location>
</feature>
<reference evidence="10" key="1">
    <citation type="submission" date="2025-08" db="UniProtKB">
        <authorList>
            <consortium name="RefSeq"/>
        </authorList>
    </citation>
    <scope>IDENTIFICATION</scope>
    <source>
        <tissue evidence="10">Whole sample</tissue>
    </source>
</reference>
<keyword evidence="3" id="KW-0325">Glycoprotein</keyword>
<evidence type="ECO:0000259" key="7">
    <source>
        <dbReference type="PROSITE" id="PS00022"/>
    </source>
</evidence>
<dbReference type="Gene3D" id="2.60.120.260">
    <property type="entry name" value="Galactose-binding domain-like"/>
    <property type="match status" value="1"/>
</dbReference>
<dbReference type="CDD" id="cd00054">
    <property type="entry name" value="EGF_CA"/>
    <property type="match status" value="1"/>
</dbReference>
<sequence length="1053" mass="119236">MSSKLLVYLLFPIFAHATTNDPCQIATQLPNFDLRLKVYKIDPLRGDIPMCDRYFINEPGEWFRTEDGNEMVNNKTSFFECGTQYSIYMQGNIPTVLNKVVNRTACVVPNCGTSYAIQLKRCGNFTAYFLPRPSSCDQAYCFGFGENGIAPSKTTNKPTVQYELIKFPGKTVGDLSEQKLAFRCDFTPVVDGTNIIYYKVFWYINDQTTAIFVSKAVPEHSLHETYLRGENGLDRIKLNIEISCKVRIYYNPKGPPGPSSVVSEKFFAGVQPVNRIYSIERDKSTVIQFKLTVPFGCQYVNPNDPEPIPCYHSILLTTPDYLKCSQGIYAVDNCGKRVYSRYWNETQDISVHHKNDIQYFTKGTFEIHMETKVRNEGEPFWDGVKLPVININVLEGPNQWKEARCSAISDPHMKGFMTKPYESQEPGTYTLYRKVDMLGNVNEIQMKVTSCYFTNGHMNQCVCAIAVRASSDIYVIDKCPETLPSFFGFKSCVEDLLHVVRKISDEHTYEIHFPSGTFVEVKFTWIVDPRSKTGKWTLDLHVNPSVDDHQLSQGLCGKVGSNKLLSPKGDDLTNNVPEFTKSWRIDDVNNMYLMSIDKLQSFPKSNKSRDLCICQKKPSGSISETITCTDNNDERIQCNAETNLKPVQKDTCYERHNRKKRSLSHSFTYIPQNLVLPKRKETKMKKRSVYTPMTELQARTWCENFMGNSPGYLACKTIPKLNTERAVEVCVLDIMASNSTIFASAPRESVKAQCLTEISQNETLRNTSESGESISKKILDVTCPEECSNNGVCVNGTCKCDSGYGGGDCSIDTNEPPPVYTVNYETGGLCDKLFCKQAVVEGDFFLDRPELTCRMQRFEVDINGTSLDLETSLVHGDHNTLSDIRCKFPHSLNKRSTTSSGAFITGYKIAISNNNRTFSDAHAIYILDSTCQDTMNVSGQLRFVLKPGYCFIHGSCVADGFQKRCYECDVQRKIFEWTFRETEKGCKSEETTSRLWIIGVVLGTLLAVLVILMILKILKKKERVIVDSSLPPSPRKPQFQEQFVNPKTWQGSD</sequence>
<dbReference type="GeneID" id="111107797"/>
<keyword evidence="5" id="KW-0812">Transmembrane</keyword>
<dbReference type="InterPro" id="IPR041161">
    <property type="entry name" value="EGF_Tenascin"/>
</dbReference>
<keyword evidence="1 6" id="KW-0732">Signal</keyword>
<dbReference type="KEGG" id="cvn:111107797"/>
<evidence type="ECO:0000256" key="1">
    <source>
        <dbReference type="ARBA" id="ARBA00022729"/>
    </source>
</evidence>
<gene>
    <name evidence="10" type="primary">LOC111107797</name>
</gene>
<evidence type="ECO:0000313" key="9">
    <source>
        <dbReference type="Proteomes" id="UP000694844"/>
    </source>
</evidence>
<dbReference type="Pfam" id="PF26129">
    <property type="entry name" value="Vwde"/>
    <property type="match status" value="1"/>
</dbReference>
<evidence type="ECO:0000256" key="6">
    <source>
        <dbReference type="SAM" id="SignalP"/>
    </source>
</evidence>
<dbReference type="InterPro" id="IPR050969">
    <property type="entry name" value="Dev_Signal_Modulators"/>
</dbReference>
<feature type="region of interest" description="Disordered" evidence="4">
    <location>
        <begin position="1029"/>
        <end position="1053"/>
    </location>
</feature>
<dbReference type="PANTHER" id="PTHR14949">
    <property type="entry name" value="EGF-LIKE-DOMAIN, MULTIPLE 7, 8"/>
    <property type="match status" value="1"/>
</dbReference>
<dbReference type="PROSITE" id="PS01186">
    <property type="entry name" value="EGF_2"/>
    <property type="match status" value="1"/>
</dbReference>
<dbReference type="Pfam" id="PF18720">
    <property type="entry name" value="EGF_Tenascin"/>
    <property type="match status" value="1"/>
</dbReference>
<evidence type="ECO:0000256" key="4">
    <source>
        <dbReference type="SAM" id="MobiDB-lite"/>
    </source>
</evidence>
<evidence type="ECO:0000256" key="5">
    <source>
        <dbReference type="SAM" id="Phobius"/>
    </source>
</evidence>
<dbReference type="InterPro" id="IPR058727">
    <property type="entry name" value="Helical_Vwde"/>
</dbReference>
<dbReference type="PANTHER" id="PTHR14949:SF54">
    <property type="entry name" value="VWFD DOMAIN-CONTAINING PROTEIN"/>
    <property type="match status" value="1"/>
</dbReference>
<dbReference type="RefSeq" id="XP_022298861.1">
    <property type="nucleotide sequence ID" value="XM_022443153.1"/>
</dbReference>
<feature type="signal peptide" evidence="6">
    <location>
        <begin position="1"/>
        <end position="17"/>
    </location>
</feature>
<keyword evidence="2" id="KW-1015">Disulfide bond</keyword>
<evidence type="ECO:0000313" key="10">
    <source>
        <dbReference type="RefSeq" id="XP_022298861.1"/>
    </source>
</evidence>
<dbReference type="InterPro" id="IPR000742">
    <property type="entry name" value="EGF"/>
</dbReference>
<feature type="chain" id="PRO_5034662838" evidence="6">
    <location>
        <begin position="18"/>
        <end position="1053"/>
    </location>
</feature>
<keyword evidence="9" id="KW-1185">Reference proteome</keyword>
<keyword evidence="5" id="KW-0472">Membrane</keyword>
<organism evidence="9 10">
    <name type="scientific">Crassostrea virginica</name>
    <name type="common">Eastern oyster</name>
    <dbReference type="NCBI Taxonomy" id="6565"/>
    <lineage>
        <taxon>Eukaryota</taxon>
        <taxon>Metazoa</taxon>
        <taxon>Spiralia</taxon>
        <taxon>Lophotrochozoa</taxon>
        <taxon>Mollusca</taxon>
        <taxon>Bivalvia</taxon>
        <taxon>Autobranchia</taxon>
        <taxon>Pteriomorphia</taxon>
        <taxon>Ostreida</taxon>
        <taxon>Ostreoidea</taxon>
        <taxon>Ostreidae</taxon>
        <taxon>Crassostrea</taxon>
    </lineage>
</organism>
<evidence type="ECO:0000259" key="8">
    <source>
        <dbReference type="PROSITE" id="PS01186"/>
    </source>
</evidence>
<evidence type="ECO:0000256" key="3">
    <source>
        <dbReference type="ARBA" id="ARBA00023180"/>
    </source>
</evidence>
<evidence type="ECO:0000256" key="2">
    <source>
        <dbReference type="ARBA" id="ARBA00023157"/>
    </source>
</evidence>
<dbReference type="Proteomes" id="UP000694844">
    <property type="component" value="Chromosome 8"/>
</dbReference>
<dbReference type="OrthoDB" id="5989069at2759"/>